<reference evidence="1" key="1">
    <citation type="submission" date="2021-01" db="EMBL/GenBank/DDBJ databases">
        <authorList>
            <person name="Corre E."/>
            <person name="Pelletier E."/>
            <person name="Niang G."/>
            <person name="Scheremetjew M."/>
            <person name="Finn R."/>
            <person name="Kale V."/>
            <person name="Holt S."/>
            <person name="Cochrane G."/>
            <person name="Meng A."/>
            <person name="Brown T."/>
            <person name="Cohen L."/>
        </authorList>
    </citation>
    <scope>NUCLEOTIDE SEQUENCE</scope>
    <source>
        <strain evidence="1">Fehren 1</strain>
    </source>
</reference>
<dbReference type="AlphaFoldDB" id="A0A7S3HXP6"/>
<accession>A0A7S3HXP6</accession>
<organism evidence="1">
    <name type="scientific">Favella ehrenbergii</name>
    <dbReference type="NCBI Taxonomy" id="182087"/>
    <lineage>
        <taxon>Eukaryota</taxon>
        <taxon>Sar</taxon>
        <taxon>Alveolata</taxon>
        <taxon>Ciliophora</taxon>
        <taxon>Intramacronucleata</taxon>
        <taxon>Spirotrichea</taxon>
        <taxon>Choreotrichia</taxon>
        <taxon>Tintinnida</taxon>
        <taxon>Xystonellidae</taxon>
        <taxon>Favella</taxon>
    </lineage>
</organism>
<gene>
    <name evidence="1" type="ORF">FEHR0123_LOCUS2074</name>
</gene>
<sequence length="107" mass="11784">MLLELHETLMLGAGNAGVALRASKLAQLKLGLYQAMKDASIYSETEKLIRLIDADDCAKIFGKAAPANKSTAADERRPLSYREKIERLRDEVRNTAVANLGNECSYL</sequence>
<dbReference type="EMBL" id="HBIE01006576">
    <property type="protein sequence ID" value="CAE0307167.1"/>
    <property type="molecule type" value="Transcribed_RNA"/>
</dbReference>
<name>A0A7S3HXP6_9SPIT</name>
<evidence type="ECO:0000313" key="1">
    <source>
        <dbReference type="EMBL" id="CAE0307167.1"/>
    </source>
</evidence>
<proteinExistence type="predicted"/>
<protein>
    <submittedName>
        <fullName evidence="1">Uncharacterized protein</fullName>
    </submittedName>
</protein>